<dbReference type="Gene3D" id="1.10.1220.10">
    <property type="entry name" value="Met repressor-like"/>
    <property type="match status" value="1"/>
</dbReference>
<protein>
    <recommendedName>
        <fullName evidence="3">Type II toxin-antitoxin system antitoxin, RelB/DinJ family</fullName>
    </recommendedName>
</protein>
<evidence type="ECO:0000313" key="2">
    <source>
        <dbReference type="Proteomes" id="UP000228906"/>
    </source>
</evidence>
<dbReference type="Pfam" id="PF19891">
    <property type="entry name" value="DUF6364"/>
    <property type="match status" value="1"/>
</dbReference>
<dbReference type="InterPro" id="IPR013321">
    <property type="entry name" value="Arc_rbn_hlx_hlx"/>
</dbReference>
<dbReference type="EMBL" id="PFAV01000034">
    <property type="protein sequence ID" value="PIR91449.1"/>
    <property type="molecule type" value="Genomic_DNA"/>
</dbReference>
<organism evidence="1 2">
    <name type="scientific">bacterium (Candidatus Gribaldobacteria) CG10_big_fil_rev_8_21_14_0_10_41_12</name>
    <dbReference type="NCBI Taxonomy" id="2014277"/>
    <lineage>
        <taxon>Bacteria</taxon>
        <taxon>Candidatus Gribaldobacteria</taxon>
    </lineage>
</organism>
<name>A0A2H0UZ20_9BACT</name>
<gene>
    <name evidence="1" type="ORF">COU03_02070</name>
</gene>
<accession>A0A2H0UZ20</accession>
<evidence type="ECO:0008006" key="3">
    <source>
        <dbReference type="Google" id="ProtNLM"/>
    </source>
</evidence>
<dbReference type="GO" id="GO:0006355">
    <property type="term" value="P:regulation of DNA-templated transcription"/>
    <property type="evidence" value="ECO:0007669"/>
    <property type="project" value="InterPro"/>
</dbReference>
<dbReference type="AlphaFoldDB" id="A0A2H0UZ20"/>
<evidence type="ECO:0000313" key="1">
    <source>
        <dbReference type="EMBL" id="PIR91449.1"/>
    </source>
</evidence>
<comment type="caution">
    <text evidence="1">The sequence shown here is derived from an EMBL/GenBank/DDBJ whole genome shotgun (WGS) entry which is preliminary data.</text>
</comment>
<proteinExistence type="predicted"/>
<dbReference type="InterPro" id="IPR045944">
    <property type="entry name" value="DUF6364"/>
</dbReference>
<reference evidence="2" key="1">
    <citation type="submission" date="2017-09" db="EMBL/GenBank/DDBJ databases">
        <title>Depth-based differentiation of microbial function through sediment-hosted aquifers and enrichment of novel symbionts in the deep terrestrial subsurface.</title>
        <authorList>
            <person name="Probst A.J."/>
            <person name="Ladd B."/>
            <person name="Jarett J.K."/>
            <person name="Geller-Mcgrath D.E."/>
            <person name="Sieber C.M.K."/>
            <person name="Emerson J.B."/>
            <person name="Anantharaman K."/>
            <person name="Thomas B.C."/>
            <person name="Malmstrom R."/>
            <person name="Stieglmeier M."/>
            <person name="Klingl A."/>
            <person name="Woyke T."/>
            <person name="Ryan C.M."/>
            <person name="Banfield J.F."/>
        </authorList>
    </citation>
    <scope>NUCLEOTIDE SEQUENCE [LARGE SCALE GENOMIC DNA]</scope>
</reference>
<sequence>MNTVINIKIKKDLKESARKTAQELGLSLSAVLNAYLRQFVRSKAVYFSVASQMTPELENLLGRVEYDIARGKNISKMVSSSKEMKNHLSSL</sequence>
<dbReference type="Proteomes" id="UP000228906">
    <property type="component" value="Unassembled WGS sequence"/>
</dbReference>